<keyword evidence="1" id="KW-0560">Oxidoreductase</keyword>
<dbReference type="InterPro" id="IPR012941">
    <property type="entry name" value="Phe_hydrox_C_dim_dom"/>
</dbReference>
<dbReference type="AlphaFoldDB" id="A0A5N5WZJ4"/>
<dbReference type="OrthoDB" id="1716816at2759"/>
<reference evidence="3 4" key="1">
    <citation type="submission" date="2019-04" db="EMBL/GenBank/DDBJ databases">
        <title>Friends and foes A comparative genomics study of 23 Aspergillus species from section Flavi.</title>
        <authorList>
            <consortium name="DOE Joint Genome Institute"/>
            <person name="Kjaerbolling I."/>
            <person name="Vesth T."/>
            <person name="Frisvad J.C."/>
            <person name="Nybo J.L."/>
            <person name="Theobald S."/>
            <person name="Kildgaard S."/>
            <person name="Isbrandt T."/>
            <person name="Kuo A."/>
            <person name="Sato A."/>
            <person name="Lyhne E.K."/>
            <person name="Kogle M.E."/>
            <person name="Wiebenga A."/>
            <person name="Kun R.S."/>
            <person name="Lubbers R.J."/>
            <person name="Makela M.R."/>
            <person name="Barry K."/>
            <person name="Chovatia M."/>
            <person name="Clum A."/>
            <person name="Daum C."/>
            <person name="Haridas S."/>
            <person name="He G."/>
            <person name="LaButti K."/>
            <person name="Lipzen A."/>
            <person name="Mondo S."/>
            <person name="Riley R."/>
            <person name="Salamov A."/>
            <person name="Simmons B.A."/>
            <person name="Magnuson J.K."/>
            <person name="Henrissat B."/>
            <person name="Mortensen U.H."/>
            <person name="Larsen T.O."/>
            <person name="Devries R.P."/>
            <person name="Grigoriev I.V."/>
            <person name="Machida M."/>
            <person name="Baker S.E."/>
            <person name="Andersen M.R."/>
        </authorList>
    </citation>
    <scope>NUCLEOTIDE SEQUENCE [LARGE SCALE GENOMIC DNA]</scope>
    <source>
        <strain evidence="3 4">CBS 151.66</strain>
    </source>
</reference>
<dbReference type="InterPro" id="IPR038220">
    <property type="entry name" value="PHOX_C_sf"/>
</dbReference>
<proteinExistence type="predicted"/>
<evidence type="ECO:0000259" key="2">
    <source>
        <dbReference type="Pfam" id="PF07976"/>
    </source>
</evidence>
<dbReference type="Pfam" id="PF07976">
    <property type="entry name" value="Phe_hydrox_dim"/>
    <property type="match status" value="1"/>
</dbReference>
<protein>
    <submittedName>
        <fullName evidence="3">Phenol hydroxylase</fullName>
    </submittedName>
</protein>
<evidence type="ECO:0000313" key="4">
    <source>
        <dbReference type="Proteomes" id="UP000326565"/>
    </source>
</evidence>
<organism evidence="3 4">
    <name type="scientific">Aspergillus leporis</name>
    <dbReference type="NCBI Taxonomy" id="41062"/>
    <lineage>
        <taxon>Eukaryota</taxon>
        <taxon>Fungi</taxon>
        <taxon>Dikarya</taxon>
        <taxon>Ascomycota</taxon>
        <taxon>Pezizomycotina</taxon>
        <taxon>Eurotiomycetes</taxon>
        <taxon>Eurotiomycetidae</taxon>
        <taxon>Eurotiales</taxon>
        <taxon>Aspergillaceae</taxon>
        <taxon>Aspergillus</taxon>
        <taxon>Aspergillus subgen. Circumdati</taxon>
    </lineage>
</organism>
<dbReference type="SUPFAM" id="SSF52833">
    <property type="entry name" value="Thioredoxin-like"/>
    <property type="match status" value="1"/>
</dbReference>
<dbReference type="EMBL" id="ML732242">
    <property type="protein sequence ID" value="KAB8072664.1"/>
    <property type="molecule type" value="Genomic_DNA"/>
</dbReference>
<feature type="domain" description="Phenol hydroxylase-like C-terminal dimerisation" evidence="2">
    <location>
        <begin position="36"/>
        <end position="138"/>
    </location>
</feature>
<dbReference type="GO" id="GO:0016491">
    <property type="term" value="F:oxidoreductase activity"/>
    <property type="evidence" value="ECO:0007669"/>
    <property type="project" value="UniProtKB-KW"/>
</dbReference>
<name>A0A5N5WZJ4_9EURO</name>
<accession>A0A5N5WZJ4</accession>
<evidence type="ECO:0000313" key="3">
    <source>
        <dbReference type="EMBL" id="KAB8072664.1"/>
    </source>
</evidence>
<dbReference type="Proteomes" id="UP000326565">
    <property type="component" value="Unassembled WGS sequence"/>
</dbReference>
<sequence>MYHIEGTHPASRGEFDEDHKRAIREENTSASGLTATYQPNRLISPAAEAEGSNGTSFVSRPHLTETIKLGTRIPSRLVLRQSDSQAYHLQQIFRSTGQWNLIIFGGNISKREQITRVQRLADVLSHPESYFQRLNKASAVRGGVGSVGAFLLHSAD</sequence>
<keyword evidence="4" id="KW-1185">Reference proteome</keyword>
<dbReference type="InterPro" id="IPR036249">
    <property type="entry name" value="Thioredoxin-like_sf"/>
</dbReference>
<evidence type="ECO:0000256" key="1">
    <source>
        <dbReference type="ARBA" id="ARBA00023002"/>
    </source>
</evidence>
<gene>
    <name evidence="3" type="ORF">BDV29DRAFT_176996</name>
</gene>
<dbReference type="Gene3D" id="3.40.30.20">
    <property type="match status" value="1"/>
</dbReference>